<organism evidence="1 2">
    <name type="scientific">Hyphodiscus hymeniophilus</name>
    <dbReference type="NCBI Taxonomy" id="353542"/>
    <lineage>
        <taxon>Eukaryota</taxon>
        <taxon>Fungi</taxon>
        <taxon>Dikarya</taxon>
        <taxon>Ascomycota</taxon>
        <taxon>Pezizomycotina</taxon>
        <taxon>Leotiomycetes</taxon>
        <taxon>Helotiales</taxon>
        <taxon>Hyphodiscaceae</taxon>
        <taxon>Hyphodiscus</taxon>
    </lineage>
</organism>
<dbReference type="OrthoDB" id="3561697at2759"/>
<proteinExistence type="predicted"/>
<comment type="caution">
    <text evidence="1">The sequence shown here is derived from an EMBL/GenBank/DDBJ whole genome shotgun (WGS) entry which is preliminary data.</text>
</comment>
<protein>
    <submittedName>
        <fullName evidence="1">Uncharacterized protein</fullName>
    </submittedName>
</protein>
<reference evidence="1" key="1">
    <citation type="submission" date="2019-07" db="EMBL/GenBank/DDBJ databases">
        <title>Hyphodiscus hymeniophilus genome sequencing and assembly.</title>
        <authorList>
            <person name="Kramer G."/>
            <person name="Nodwell J."/>
        </authorList>
    </citation>
    <scope>NUCLEOTIDE SEQUENCE</scope>
    <source>
        <strain evidence="1">ATCC 34498</strain>
    </source>
</reference>
<keyword evidence="2" id="KW-1185">Reference proteome</keyword>
<evidence type="ECO:0000313" key="1">
    <source>
        <dbReference type="EMBL" id="KAG0651234.1"/>
    </source>
</evidence>
<accession>A0A9P6VP26</accession>
<sequence length="177" mass="21498">MPRKVYVEEDRHGRKKFVIERRGSSSRSSTAELLEAAEEREASLSAENIALRNRLSVAERDAWEFRNLTAEYQHLVNEHHQCRYLRAQLDAQIRDTRRVEDRLDDEKDRVHKMGETLRRMKSYKEKYDEKWNEVEVLKRRILERDDILRLAETRIEDKNKLIIYLKKYLRDHGFRVE</sequence>
<evidence type="ECO:0000313" key="2">
    <source>
        <dbReference type="Proteomes" id="UP000785200"/>
    </source>
</evidence>
<dbReference type="AlphaFoldDB" id="A0A9P6VP26"/>
<dbReference type="Proteomes" id="UP000785200">
    <property type="component" value="Unassembled WGS sequence"/>
</dbReference>
<dbReference type="EMBL" id="VNKQ01000004">
    <property type="protein sequence ID" value="KAG0651234.1"/>
    <property type="molecule type" value="Genomic_DNA"/>
</dbReference>
<name>A0A9P6VP26_9HELO</name>
<gene>
    <name evidence="1" type="ORF">D0Z07_1883</name>
</gene>